<evidence type="ECO:0000256" key="6">
    <source>
        <dbReference type="HAMAP-Rule" id="MF_01677"/>
    </source>
</evidence>
<dbReference type="EC" id="4.2.1.109" evidence="6"/>
<name>A0A292ZMM8_SPHSA</name>
<evidence type="ECO:0000313" key="10">
    <source>
        <dbReference type="Proteomes" id="UP000221538"/>
    </source>
</evidence>
<feature type="region of interest" description="Disordered" evidence="7">
    <location>
        <begin position="8"/>
        <end position="45"/>
    </location>
</feature>
<feature type="binding site" evidence="6">
    <location>
        <position position="135"/>
    </location>
    <ligand>
        <name>Zn(2+)</name>
        <dbReference type="ChEBI" id="CHEBI:29105"/>
    </ligand>
</feature>
<dbReference type="Gene3D" id="3.40.225.10">
    <property type="entry name" value="Class II aldolase/adducin N-terminal domain"/>
    <property type="match status" value="1"/>
</dbReference>
<keyword evidence="2 6" id="KW-0479">Metal-binding</keyword>
<feature type="domain" description="Class II aldolase/adducin N-terminal" evidence="8">
    <location>
        <begin position="48"/>
        <end position="237"/>
    </location>
</feature>
<dbReference type="NCBIfam" id="TIGR03328">
    <property type="entry name" value="salvage_mtnB"/>
    <property type="match status" value="1"/>
</dbReference>
<dbReference type="InterPro" id="IPR050197">
    <property type="entry name" value="Aldolase_class_II_sugar_metab"/>
</dbReference>
<keyword evidence="3 6" id="KW-0862">Zinc</keyword>
<dbReference type="UniPathway" id="UPA00904">
    <property type="reaction ID" value="UER00875"/>
</dbReference>
<gene>
    <name evidence="6" type="primary">mtnB</name>
    <name evidence="9" type="ORF">SFOMI_4711</name>
</gene>
<dbReference type="EMBL" id="BEWI01000032">
    <property type="protein sequence ID" value="GAY24133.1"/>
    <property type="molecule type" value="Genomic_DNA"/>
</dbReference>
<dbReference type="AlphaFoldDB" id="A0A292ZMM8"/>
<feature type="compositionally biased region" description="Basic and acidic residues" evidence="7">
    <location>
        <begin position="18"/>
        <end position="32"/>
    </location>
</feature>
<reference evidence="9 10" key="1">
    <citation type="journal article" date="2013" name="Biodegradation">
        <title>Occurrence of 4-tert-butylphenol (4-t-BP) biodegradation in an aquatic sample caused by the presence of Spirodela polyrrhiza and isolation of a 4-t-BP-utilizing bacterium.</title>
        <authorList>
            <person name="Ogata Y."/>
            <person name="Toyama T."/>
            <person name="Yu N."/>
            <person name="Wang X."/>
            <person name="Sei K."/>
            <person name="Ike M."/>
        </authorList>
    </citation>
    <scope>NUCLEOTIDE SEQUENCE [LARGE SCALE GENOMIC DNA]</scope>
    <source>
        <strain evidence="9 10">OMI</strain>
    </source>
</reference>
<dbReference type="InterPro" id="IPR017714">
    <property type="entry name" value="MethylthioRu-1-P_deHdtase_MtnB"/>
</dbReference>
<dbReference type="HAMAP" id="MF_01677">
    <property type="entry name" value="Salvage_MtnB"/>
    <property type="match status" value="1"/>
</dbReference>
<evidence type="ECO:0000256" key="7">
    <source>
        <dbReference type="SAM" id="MobiDB-lite"/>
    </source>
</evidence>
<dbReference type="GO" id="GO:0019509">
    <property type="term" value="P:L-methionine salvage from methylthioadenosine"/>
    <property type="evidence" value="ECO:0007669"/>
    <property type="project" value="UniProtKB-UniRule"/>
</dbReference>
<organism evidence="9 10">
    <name type="scientific">Sphingobium fuliginis (strain ATCC 27551)</name>
    <dbReference type="NCBI Taxonomy" id="336203"/>
    <lineage>
        <taxon>Bacteria</taxon>
        <taxon>Pseudomonadati</taxon>
        <taxon>Pseudomonadota</taxon>
        <taxon>Alphaproteobacteria</taxon>
        <taxon>Sphingomonadales</taxon>
        <taxon>Sphingomonadaceae</taxon>
        <taxon>Sphingobium</taxon>
    </lineage>
</organism>
<dbReference type="GO" id="GO:0008270">
    <property type="term" value="F:zinc ion binding"/>
    <property type="evidence" value="ECO:0007669"/>
    <property type="project" value="UniProtKB-UniRule"/>
</dbReference>
<reference evidence="9 10" key="2">
    <citation type="journal article" date="2013" name="Environ. Sci. Technol.">
        <title>The 4-tert-butylphenol-utilizing bacterium Sphingobium fuliginis OMI can degrade bisphenols via phenolic ring hydroxylation and meta-cleavage pathway.</title>
        <authorList>
            <person name="Ogata Y."/>
            <person name="Goda S."/>
            <person name="Toyama T."/>
            <person name="Sei K."/>
            <person name="Ike M."/>
        </authorList>
    </citation>
    <scope>NUCLEOTIDE SEQUENCE [LARGE SCALE GENOMIC DNA]</scope>
    <source>
        <strain evidence="9 10">OMI</strain>
    </source>
</reference>
<dbReference type="SUPFAM" id="SSF53639">
    <property type="entry name" value="AraD/HMP-PK domain-like"/>
    <property type="match status" value="1"/>
</dbReference>
<comment type="caution">
    <text evidence="9">The sequence shown here is derived from an EMBL/GenBank/DDBJ whole genome shotgun (WGS) entry which is preliminary data.</text>
</comment>
<dbReference type="Proteomes" id="UP000221538">
    <property type="component" value="Unassembled WGS sequence"/>
</dbReference>
<dbReference type="InterPro" id="IPR001303">
    <property type="entry name" value="Aldolase_II/adducin_N"/>
</dbReference>
<evidence type="ECO:0000256" key="3">
    <source>
        <dbReference type="ARBA" id="ARBA00022833"/>
    </source>
</evidence>
<dbReference type="SMART" id="SM01007">
    <property type="entry name" value="Aldolase_II"/>
    <property type="match status" value="1"/>
</dbReference>
<comment type="similarity">
    <text evidence="6">Belongs to the aldolase class II family. MtnB subfamily.</text>
</comment>
<evidence type="ECO:0000313" key="9">
    <source>
        <dbReference type="EMBL" id="GAY24133.1"/>
    </source>
</evidence>
<keyword evidence="4 6" id="KW-0486">Methionine biosynthesis</keyword>
<evidence type="ECO:0000256" key="5">
    <source>
        <dbReference type="ARBA" id="ARBA00023239"/>
    </source>
</evidence>
<evidence type="ECO:0000259" key="8">
    <source>
        <dbReference type="SMART" id="SM01007"/>
    </source>
</evidence>
<sequence>MVLCHRRITERPCPAGTSDRDDRRRAEPRFSPELDMPATVPDLPDPADALAKVGRRLDARSLAPATAGNYSARLADGTILITRSGAHKGRLDAAQFMRVAVDGTAIDAGRSSAETLLHCLIYAVDPAAGAVLHTHSVAGTVLSRALAGRDGIELAGYELLKIFPGVATHEASVTLPLVDNSQDMPALAALLRPILLAQERLVPAFYIRGHGLYAWGPTLDAAEAMVEGCEFLLACAWEEMKLRGGGR</sequence>
<keyword evidence="1 6" id="KW-0028">Amino-acid biosynthesis</keyword>
<dbReference type="PANTHER" id="PTHR22789">
    <property type="entry name" value="FUCULOSE PHOSPHATE ALDOLASE"/>
    <property type="match status" value="1"/>
</dbReference>
<evidence type="ECO:0000256" key="1">
    <source>
        <dbReference type="ARBA" id="ARBA00022605"/>
    </source>
</evidence>
<comment type="pathway">
    <text evidence="6">Amino-acid biosynthesis; L-methionine biosynthesis via salvage pathway; L-methionine from S-methyl-5-thio-alpha-D-ribose 1-phosphate: step 2/6.</text>
</comment>
<comment type="cofactor">
    <cofactor evidence="6">
        <name>Zn(2+)</name>
        <dbReference type="ChEBI" id="CHEBI:29105"/>
    </cofactor>
    <text evidence="6">Binds 1 zinc ion per subunit.</text>
</comment>
<evidence type="ECO:0000256" key="2">
    <source>
        <dbReference type="ARBA" id="ARBA00022723"/>
    </source>
</evidence>
<proteinExistence type="inferred from homology"/>
<feature type="binding site" evidence="6">
    <location>
        <position position="133"/>
    </location>
    <ligand>
        <name>Zn(2+)</name>
        <dbReference type="ChEBI" id="CHEBI:29105"/>
    </ligand>
</feature>
<protein>
    <recommendedName>
        <fullName evidence="6">Methylthioribulose-1-phosphate dehydratase</fullName>
        <shortName evidence="6">MTRu-1-P dehydratase</shortName>
        <ecNumber evidence="6">4.2.1.109</ecNumber>
    </recommendedName>
</protein>
<dbReference type="GO" id="GO:0005829">
    <property type="term" value="C:cytosol"/>
    <property type="evidence" value="ECO:0007669"/>
    <property type="project" value="TreeGrafter"/>
</dbReference>
<keyword evidence="5 6" id="KW-0456">Lyase</keyword>
<dbReference type="GO" id="GO:0019323">
    <property type="term" value="P:pentose catabolic process"/>
    <property type="evidence" value="ECO:0007669"/>
    <property type="project" value="TreeGrafter"/>
</dbReference>
<accession>A0A292ZMM8</accession>
<dbReference type="GO" id="GO:0016832">
    <property type="term" value="F:aldehyde-lyase activity"/>
    <property type="evidence" value="ECO:0007669"/>
    <property type="project" value="TreeGrafter"/>
</dbReference>
<evidence type="ECO:0000256" key="4">
    <source>
        <dbReference type="ARBA" id="ARBA00023167"/>
    </source>
</evidence>
<dbReference type="GO" id="GO:0046570">
    <property type="term" value="F:methylthioribulose 1-phosphate dehydratase activity"/>
    <property type="evidence" value="ECO:0007669"/>
    <property type="project" value="UniProtKB-UniRule"/>
</dbReference>
<dbReference type="Pfam" id="PF00596">
    <property type="entry name" value="Aldolase_II"/>
    <property type="match status" value="1"/>
</dbReference>
<comment type="catalytic activity">
    <reaction evidence="6">
        <text>5-(methylsulfanyl)-D-ribulose 1-phosphate = 5-methylsulfanyl-2,3-dioxopentyl phosphate + H2O</text>
        <dbReference type="Rhea" id="RHEA:15549"/>
        <dbReference type="ChEBI" id="CHEBI:15377"/>
        <dbReference type="ChEBI" id="CHEBI:58548"/>
        <dbReference type="ChEBI" id="CHEBI:58828"/>
        <dbReference type="EC" id="4.2.1.109"/>
    </reaction>
</comment>
<dbReference type="PANTHER" id="PTHR22789:SF0">
    <property type="entry name" value="3-OXO-TETRONATE 4-PHOSPHATE DECARBOXYLASE-RELATED"/>
    <property type="match status" value="1"/>
</dbReference>
<comment type="function">
    <text evidence="6">Catalyzes the dehydration of methylthioribulose-1-phosphate (MTRu-1-P) into 2,3-diketo-5-methylthiopentyl-1-phosphate (DK-MTP-1-P).</text>
</comment>
<dbReference type="InterPro" id="IPR036409">
    <property type="entry name" value="Aldolase_II/adducin_N_sf"/>
</dbReference>